<accession>A0A4R0G621</accession>
<proteinExistence type="predicted"/>
<reference evidence="2 3" key="1">
    <citation type="submission" date="2019-02" db="EMBL/GenBank/DDBJ databases">
        <title>Jishengella sp. nov., isolated from a root of Zingiber montanum.</title>
        <authorList>
            <person name="Kuncharoen N."/>
            <person name="Kudo T."/>
            <person name="Masahiro Y."/>
            <person name="Ohkuma M."/>
            <person name="Tanasupawat S."/>
        </authorList>
    </citation>
    <scope>NUCLEOTIDE SEQUENCE [LARGE SCALE GENOMIC DNA]</scope>
    <source>
        <strain evidence="2 3">PLAI 1-1</strain>
    </source>
</reference>
<protein>
    <submittedName>
        <fullName evidence="2">DUF397 domain-containing protein</fullName>
    </submittedName>
</protein>
<keyword evidence="3" id="KW-1185">Reference proteome</keyword>
<dbReference type="AlphaFoldDB" id="A0A4R0G621"/>
<dbReference type="InterPro" id="IPR007278">
    <property type="entry name" value="DUF397"/>
</dbReference>
<evidence type="ECO:0000313" key="2">
    <source>
        <dbReference type="EMBL" id="TCB90758.1"/>
    </source>
</evidence>
<dbReference type="Proteomes" id="UP000292274">
    <property type="component" value="Unassembled WGS sequence"/>
</dbReference>
<organism evidence="2 3">
    <name type="scientific">Micromonospora zingiberis</name>
    <dbReference type="NCBI Taxonomy" id="2053011"/>
    <lineage>
        <taxon>Bacteria</taxon>
        <taxon>Bacillati</taxon>
        <taxon>Actinomycetota</taxon>
        <taxon>Actinomycetes</taxon>
        <taxon>Micromonosporales</taxon>
        <taxon>Micromonosporaceae</taxon>
        <taxon>Micromonospora</taxon>
    </lineage>
</organism>
<dbReference type="OrthoDB" id="4301277at2"/>
<sequence>MTDPNGATWRKASYSSDQGNCVEVAGGLAGMVGVRDSKDAGGPALRFAPSQWRTFIATLRGNRRG</sequence>
<name>A0A4R0G621_9ACTN</name>
<evidence type="ECO:0000313" key="3">
    <source>
        <dbReference type="Proteomes" id="UP000292274"/>
    </source>
</evidence>
<evidence type="ECO:0000259" key="1">
    <source>
        <dbReference type="Pfam" id="PF04149"/>
    </source>
</evidence>
<gene>
    <name evidence="2" type="ORF">E0H26_26575</name>
</gene>
<comment type="caution">
    <text evidence="2">The sequence shown here is derived from an EMBL/GenBank/DDBJ whole genome shotgun (WGS) entry which is preliminary data.</text>
</comment>
<dbReference type="RefSeq" id="WP_131308567.1">
    <property type="nucleotide sequence ID" value="NZ_SJJR01000027.1"/>
</dbReference>
<dbReference type="EMBL" id="SJJR01000027">
    <property type="protein sequence ID" value="TCB90758.1"/>
    <property type="molecule type" value="Genomic_DNA"/>
</dbReference>
<dbReference type="Pfam" id="PF04149">
    <property type="entry name" value="DUF397"/>
    <property type="match status" value="1"/>
</dbReference>
<feature type="domain" description="DUF397" evidence="1">
    <location>
        <begin position="7"/>
        <end position="60"/>
    </location>
</feature>